<evidence type="ECO:0000313" key="15">
    <source>
        <dbReference type="Proteomes" id="UP001222325"/>
    </source>
</evidence>
<reference evidence="14" key="1">
    <citation type="submission" date="2023-03" db="EMBL/GenBank/DDBJ databases">
        <title>Massive genome expansion in bonnet fungi (Mycena s.s.) driven by repeated elements and novel gene families across ecological guilds.</title>
        <authorList>
            <consortium name="Lawrence Berkeley National Laboratory"/>
            <person name="Harder C.B."/>
            <person name="Miyauchi S."/>
            <person name="Viragh M."/>
            <person name="Kuo A."/>
            <person name="Thoen E."/>
            <person name="Andreopoulos B."/>
            <person name="Lu D."/>
            <person name="Skrede I."/>
            <person name="Drula E."/>
            <person name="Henrissat B."/>
            <person name="Morin E."/>
            <person name="Kohler A."/>
            <person name="Barry K."/>
            <person name="LaButti K."/>
            <person name="Morin E."/>
            <person name="Salamov A."/>
            <person name="Lipzen A."/>
            <person name="Mereny Z."/>
            <person name="Hegedus B."/>
            <person name="Baldrian P."/>
            <person name="Stursova M."/>
            <person name="Weitz H."/>
            <person name="Taylor A."/>
            <person name="Grigoriev I.V."/>
            <person name="Nagy L.G."/>
            <person name="Martin F."/>
            <person name="Kauserud H."/>
        </authorList>
    </citation>
    <scope>NUCLEOTIDE SEQUENCE</scope>
    <source>
        <strain evidence="14">CBHHK173m</strain>
    </source>
</reference>
<dbReference type="GO" id="GO:0016020">
    <property type="term" value="C:membrane"/>
    <property type="evidence" value="ECO:0007669"/>
    <property type="project" value="UniProtKB-SubCell"/>
</dbReference>
<keyword evidence="8" id="KW-1133">Transmembrane helix</keyword>
<evidence type="ECO:0000256" key="10">
    <source>
        <dbReference type="ARBA" id="ARBA00023004"/>
    </source>
</evidence>
<organism evidence="14 15">
    <name type="scientific">Mycena belliarum</name>
    <dbReference type="NCBI Taxonomy" id="1033014"/>
    <lineage>
        <taxon>Eukaryota</taxon>
        <taxon>Fungi</taxon>
        <taxon>Dikarya</taxon>
        <taxon>Basidiomycota</taxon>
        <taxon>Agaricomycotina</taxon>
        <taxon>Agaricomycetes</taxon>
        <taxon>Agaricomycetidae</taxon>
        <taxon>Agaricales</taxon>
        <taxon>Marasmiineae</taxon>
        <taxon>Mycenaceae</taxon>
        <taxon>Mycena</taxon>
    </lineage>
</organism>
<evidence type="ECO:0000256" key="9">
    <source>
        <dbReference type="ARBA" id="ARBA00023002"/>
    </source>
</evidence>
<keyword evidence="6" id="KW-0812">Transmembrane</keyword>
<dbReference type="PRINTS" id="PR00463">
    <property type="entry name" value="EP450I"/>
</dbReference>
<dbReference type="PRINTS" id="PR00385">
    <property type="entry name" value="P450"/>
</dbReference>
<dbReference type="InterPro" id="IPR001128">
    <property type="entry name" value="Cyt_P450"/>
</dbReference>
<dbReference type="InterPro" id="IPR002401">
    <property type="entry name" value="Cyt_P450_E_grp-I"/>
</dbReference>
<evidence type="ECO:0000256" key="8">
    <source>
        <dbReference type="ARBA" id="ARBA00022989"/>
    </source>
</evidence>
<keyword evidence="9" id="KW-0560">Oxidoreductase</keyword>
<keyword evidence="7 13" id="KW-0479">Metal-binding</keyword>
<dbReference type="EMBL" id="JARJCN010000027">
    <property type="protein sequence ID" value="KAJ7088063.1"/>
    <property type="molecule type" value="Genomic_DNA"/>
</dbReference>
<dbReference type="InterPro" id="IPR036396">
    <property type="entry name" value="Cyt_P450_sf"/>
</dbReference>
<evidence type="ECO:0000256" key="2">
    <source>
        <dbReference type="ARBA" id="ARBA00004370"/>
    </source>
</evidence>
<dbReference type="GO" id="GO:0004497">
    <property type="term" value="F:monooxygenase activity"/>
    <property type="evidence" value="ECO:0007669"/>
    <property type="project" value="UniProtKB-KW"/>
</dbReference>
<dbReference type="AlphaFoldDB" id="A0AAD6U874"/>
<dbReference type="Gene3D" id="1.10.630.10">
    <property type="entry name" value="Cytochrome P450"/>
    <property type="match status" value="1"/>
</dbReference>
<keyword evidence="10 13" id="KW-0408">Iron</keyword>
<keyword evidence="11" id="KW-0503">Monooxygenase</keyword>
<evidence type="ECO:0000256" key="11">
    <source>
        <dbReference type="ARBA" id="ARBA00023033"/>
    </source>
</evidence>
<feature type="binding site" description="axial binding residue" evidence="13">
    <location>
        <position position="482"/>
    </location>
    <ligand>
        <name>heme</name>
        <dbReference type="ChEBI" id="CHEBI:30413"/>
    </ligand>
    <ligandPart>
        <name>Fe</name>
        <dbReference type="ChEBI" id="CHEBI:18248"/>
    </ligandPart>
</feature>
<evidence type="ECO:0000256" key="13">
    <source>
        <dbReference type="PIRSR" id="PIRSR602401-1"/>
    </source>
</evidence>
<dbReference type="PANTHER" id="PTHR24305:SF166">
    <property type="entry name" value="CYTOCHROME P450 12A4, MITOCHONDRIAL-RELATED"/>
    <property type="match status" value="1"/>
</dbReference>
<evidence type="ECO:0000313" key="14">
    <source>
        <dbReference type="EMBL" id="KAJ7088063.1"/>
    </source>
</evidence>
<dbReference type="Pfam" id="PF00067">
    <property type="entry name" value="p450"/>
    <property type="match status" value="1"/>
</dbReference>
<dbReference type="GO" id="GO:0020037">
    <property type="term" value="F:heme binding"/>
    <property type="evidence" value="ECO:0007669"/>
    <property type="project" value="InterPro"/>
</dbReference>
<keyword evidence="5 13" id="KW-0349">Heme</keyword>
<evidence type="ECO:0000256" key="4">
    <source>
        <dbReference type="ARBA" id="ARBA00010617"/>
    </source>
</evidence>
<dbReference type="InterPro" id="IPR050121">
    <property type="entry name" value="Cytochrome_P450_monoxygenase"/>
</dbReference>
<sequence length="541" mass="60126">MVSSPPQYAAAALGAYAIWYLVRRFFVSTPLDNVPGPPSPSFLTGNLLELHDPDGWDFHHRLETNYGQVVKLRGLLSAPHLYVFDPVALHSILVQDYDFYEEHLTYLKVFALLWGPGILSSIGQDHHRYRKILSPAFAPSRIREMIPMFYEVAEKARDGLVSPYVKDGPNELDFNNILNRTSLELIGRTGIGYSFDAMIPGRPADDRYAVVLKELVPTVFKLGGLFPLLPFALKIGTPAFRRWVLDRIPWKPLREARDLVNYMDNITTELVSSKKAAVARGQLEMSEESRDIMGVLLNGNLLAKPGDGTFLTDAELVAQTGMIISAATDTTSSALDRMFHLLALHPDIQEKLRAEVTDAPEQMDYEALGNLPYLDAFIHEVMRLYPPVTPVTFRECVKDALLPLGTPITGVDGRPITAIPVPKGTILYIAISAANHNPQIWGADALEFRPERWENGRAGARAEKMCGIYGNMMTFFAGERSCLGFQFSLLEIKVVMAVFLRAFTFSPGKAEVKWKLSGIIAVPSVEEEVKLPISVASVNHA</sequence>
<dbReference type="PANTHER" id="PTHR24305">
    <property type="entry name" value="CYTOCHROME P450"/>
    <property type="match status" value="1"/>
</dbReference>
<proteinExistence type="inferred from homology"/>
<dbReference type="GO" id="GO:0016705">
    <property type="term" value="F:oxidoreductase activity, acting on paired donors, with incorporation or reduction of molecular oxygen"/>
    <property type="evidence" value="ECO:0007669"/>
    <property type="project" value="InterPro"/>
</dbReference>
<evidence type="ECO:0000256" key="1">
    <source>
        <dbReference type="ARBA" id="ARBA00001971"/>
    </source>
</evidence>
<keyword evidence="12" id="KW-0472">Membrane</keyword>
<evidence type="ECO:0000256" key="7">
    <source>
        <dbReference type="ARBA" id="ARBA00022723"/>
    </source>
</evidence>
<evidence type="ECO:0000256" key="12">
    <source>
        <dbReference type="ARBA" id="ARBA00023136"/>
    </source>
</evidence>
<comment type="subcellular location">
    <subcellularLocation>
        <location evidence="2">Membrane</location>
    </subcellularLocation>
</comment>
<name>A0AAD6U874_9AGAR</name>
<evidence type="ECO:0000256" key="3">
    <source>
        <dbReference type="ARBA" id="ARBA00004721"/>
    </source>
</evidence>
<protein>
    <submittedName>
        <fullName evidence="14">Cytochrome P450</fullName>
    </submittedName>
</protein>
<keyword evidence="15" id="KW-1185">Reference proteome</keyword>
<dbReference type="SUPFAM" id="SSF48264">
    <property type="entry name" value="Cytochrome P450"/>
    <property type="match status" value="1"/>
</dbReference>
<accession>A0AAD6U874</accession>
<comment type="similarity">
    <text evidence="4">Belongs to the cytochrome P450 family.</text>
</comment>
<comment type="caution">
    <text evidence="14">The sequence shown here is derived from an EMBL/GenBank/DDBJ whole genome shotgun (WGS) entry which is preliminary data.</text>
</comment>
<comment type="cofactor">
    <cofactor evidence="1 13">
        <name>heme</name>
        <dbReference type="ChEBI" id="CHEBI:30413"/>
    </cofactor>
</comment>
<dbReference type="Proteomes" id="UP001222325">
    <property type="component" value="Unassembled WGS sequence"/>
</dbReference>
<dbReference type="GO" id="GO:0005506">
    <property type="term" value="F:iron ion binding"/>
    <property type="evidence" value="ECO:0007669"/>
    <property type="project" value="InterPro"/>
</dbReference>
<evidence type="ECO:0000256" key="6">
    <source>
        <dbReference type="ARBA" id="ARBA00022692"/>
    </source>
</evidence>
<gene>
    <name evidence="14" type="ORF">B0H15DRAFT_296660</name>
</gene>
<evidence type="ECO:0000256" key="5">
    <source>
        <dbReference type="ARBA" id="ARBA00022617"/>
    </source>
</evidence>
<comment type="pathway">
    <text evidence="3">Secondary metabolite biosynthesis; terpenoid biosynthesis.</text>
</comment>